<comment type="subcellular location">
    <subcellularLocation>
        <location evidence="3">Cell envelope</location>
    </subcellularLocation>
</comment>
<keyword evidence="5" id="KW-0004">4Fe-4S</keyword>
<dbReference type="InterPro" id="IPR006656">
    <property type="entry name" value="Mopterin_OxRdtase"/>
</dbReference>
<evidence type="ECO:0000256" key="2">
    <source>
        <dbReference type="ARBA" id="ARBA00001966"/>
    </source>
</evidence>
<dbReference type="InterPro" id="IPR006311">
    <property type="entry name" value="TAT_signal"/>
</dbReference>
<evidence type="ECO:0000256" key="4">
    <source>
        <dbReference type="ARBA" id="ARBA00010312"/>
    </source>
</evidence>
<keyword evidence="7" id="KW-0560">Oxidoreductase</keyword>
<dbReference type="SUPFAM" id="SSF53706">
    <property type="entry name" value="Formate dehydrogenase/DMSO reductase, domains 1-3"/>
    <property type="match status" value="1"/>
</dbReference>
<sequence>MPKLTRRQFFKFTAASVAASYLAEKQAFAKDNENDKTYPLMTAGAATSYGICHFCSVGCGIEIKTKGNEIVSTEGLKNHPINEGALCPKGRSLKEMHNSKLRLTYPLVRKPGSDKWEPISWEDAISKIANKIKEVRDNTFEKTITTKDGKVVKVNRVNGMFSLGSAEIDNEEAYLYTKFNRALGVQYYTHQAEI</sequence>
<dbReference type="GO" id="GO:0046872">
    <property type="term" value="F:metal ion binding"/>
    <property type="evidence" value="ECO:0007669"/>
    <property type="project" value="UniProtKB-KW"/>
</dbReference>
<comment type="caution">
    <text evidence="11">The sequence shown here is derived from an EMBL/GenBank/DDBJ whole genome shotgun (WGS) entry which is preliminary data.</text>
</comment>
<keyword evidence="9" id="KW-0411">Iron-sulfur</keyword>
<keyword evidence="8" id="KW-0408">Iron</keyword>
<evidence type="ECO:0000256" key="8">
    <source>
        <dbReference type="ARBA" id="ARBA00023004"/>
    </source>
</evidence>
<dbReference type="SMART" id="SM00926">
    <property type="entry name" value="Molybdop_Fe4S4"/>
    <property type="match status" value="1"/>
</dbReference>
<evidence type="ECO:0000256" key="5">
    <source>
        <dbReference type="ARBA" id="ARBA00022485"/>
    </source>
</evidence>
<dbReference type="GO" id="GO:0030313">
    <property type="term" value="C:cell envelope"/>
    <property type="evidence" value="ECO:0007669"/>
    <property type="project" value="UniProtKB-SubCell"/>
</dbReference>
<comment type="similarity">
    <text evidence="4">Belongs to the prokaryotic molybdopterin-containing oxidoreductase family.</text>
</comment>
<dbReference type="Proteomes" id="UP000070352">
    <property type="component" value="Unassembled WGS sequence"/>
</dbReference>
<dbReference type="GO" id="GO:0051539">
    <property type="term" value="F:4 iron, 4 sulfur cluster binding"/>
    <property type="evidence" value="ECO:0007669"/>
    <property type="project" value="UniProtKB-KW"/>
</dbReference>
<evidence type="ECO:0000256" key="1">
    <source>
        <dbReference type="ARBA" id="ARBA00001942"/>
    </source>
</evidence>
<protein>
    <recommendedName>
        <fullName evidence="10">4Fe-4S Mo/W bis-MGD-type domain-containing protein</fullName>
    </recommendedName>
</protein>
<dbReference type="Pfam" id="PF00384">
    <property type="entry name" value="Molybdopterin"/>
    <property type="match status" value="1"/>
</dbReference>
<dbReference type="PANTHER" id="PTHR43598:SF5">
    <property type="entry name" value="DMSO REDUCTASE CHAIN A"/>
    <property type="match status" value="1"/>
</dbReference>
<evidence type="ECO:0000259" key="10">
    <source>
        <dbReference type="PROSITE" id="PS51669"/>
    </source>
</evidence>
<dbReference type="Pfam" id="PF04879">
    <property type="entry name" value="Molybdop_Fe4S4"/>
    <property type="match status" value="1"/>
</dbReference>
<accession>A0A135L6V8</accession>
<dbReference type="Gene3D" id="3.40.50.740">
    <property type="match status" value="1"/>
</dbReference>
<reference evidence="11 12" key="1">
    <citation type="submission" date="2016-02" db="EMBL/GenBank/DDBJ databases">
        <title>Draft Genome for Tepidibacillus decaturensis nov. sp. Strain Z9, an Anaerobic, Moderately Thermophilic and Heterotrophic Bacterium from Deep Subsurface of the Illinois Basin, USA.</title>
        <authorList>
            <person name="Dong Y."/>
            <person name="Chang J.Y."/>
            <person name="Sanford R."/>
            <person name="Fouke B.W."/>
        </authorList>
    </citation>
    <scope>NUCLEOTIDE SEQUENCE [LARGE SCALE GENOMIC DNA]</scope>
    <source>
        <strain evidence="11 12">Z9</strain>
    </source>
</reference>
<evidence type="ECO:0000256" key="3">
    <source>
        <dbReference type="ARBA" id="ARBA00004196"/>
    </source>
</evidence>
<dbReference type="PANTHER" id="PTHR43598">
    <property type="entry name" value="TUNGSTEN-CONTAINING FORMYLMETHANOFURAN DEHYDROGENASE 2 SUBUNIT B"/>
    <property type="match status" value="1"/>
</dbReference>
<dbReference type="AlphaFoldDB" id="A0A135L6V8"/>
<evidence type="ECO:0000313" key="12">
    <source>
        <dbReference type="Proteomes" id="UP000070352"/>
    </source>
</evidence>
<comment type="cofactor">
    <cofactor evidence="1">
        <name>Mo-bis(molybdopterin guanine dinucleotide)</name>
        <dbReference type="ChEBI" id="CHEBI:60539"/>
    </cofactor>
</comment>
<keyword evidence="6" id="KW-0479">Metal-binding</keyword>
<dbReference type="EMBL" id="LSKU01000001">
    <property type="protein sequence ID" value="KXG44706.1"/>
    <property type="molecule type" value="Genomic_DNA"/>
</dbReference>
<gene>
    <name evidence="11" type="ORF">U473_12235</name>
</gene>
<dbReference type="GO" id="GO:0016491">
    <property type="term" value="F:oxidoreductase activity"/>
    <property type="evidence" value="ECO:0007669"/>
    <property type="project" value="UniProtKB-KW"/>
</dbReference>
<organism evidence="11 12">
    <name type="scientific">Tepidibacillus decaturensis</name>
    <dbReference type="NCBI Taxonomy" id="1413211"/>
    <lineage>
        <taxon>Bacteria</taxon>
        <taxon>Bacillati</taxon>
        <taxon>Bacillota</taxon>
        <taxon>Bacilli</taxon>
        <taxon>Bacillales</taxon>
        <taxon>Bacillaceae</taxon>
        <taxon>Tepidibacillus</taxon>
    </lineage>
</organism>
<keyword evidence="12" id="KW-1185">Reference proteome</keyword>
<evidence type="ECO:0000256" key="7">
    <source>
        <dbReference type="ARBA" id="ARBA00023002"/>
    </source>
</evidence>
<evidence type="ECO:0000313" key="11">
    <source>
        <dbReference type="EMBL" id="KXG44706.1"/>
    </source>
</evidence>
<name>A0A135L6V8_9BACI</name>
<proteinExistence type="inferred from homology"/>
<comment type="cofactor">
    <cofactor evidence="2">
        <name>[4Fe-4S] cluster</name>
        <dbReference type="ChEBI" id="CHEBI:49883"/>
    </cofactor>
</comment>
<dbReference type="PROSITE" id="PS51318">
    <property type="entry name" value="TAT"/>
    <property type="match status" value="1"/>
</dbReference>
<dbReference type="STRING" id="1413211.U473_12235"/>
<evidence type="ECO:0000256" key="6">
    <source>
        <dbReference type="ARBA" id="ARBA00022723"/>
    </source>
</evidence>
<dbReference type="InterPro" id="IPR006963">
    <property type="entry name" value="Mopterin_OxRdtase_4Fe-4S_dom"/>
</dbReference>
<dbReference type="Gene3D" id="2.20.25.90">
    <property type="entry name" value="ADC-like domains"/>
    <property type="match status" value="1"/>
</dbReference>
<dbReference type="PROSITE" id="PS51669">
    <property type="entry name" value="4FE4S_MOW_BIS_MGD"/>
    <property type="match status" value="1"/>
</dbReference>
<feature type="domain" description="4Fe-4S Mo/W bis-MGD-type" evidence="10">
    <location>
        <begin position="45"/>
        <end position="101"/>
    </location>
</feature>
<evidence type="ECO:0000256" key="9">
    <source>
        <dbReference type="ARBA" id="ARBA00023014"/>
    </source>
</evidence>